<feature type="active site" description="Charge relay system" evidence="5">
    <location>
        <position position="360"/>
    </location>
</feature>
<reference evidence="8 9" key="1">
    <citation type="submission" date="2024-05" db="EMBL/GenBank/DDBJ databases">
        <authorList>
            <person name="Jiang F."/>
        </authorList>
    </citation>
    <scope>NUCLEOTIDE SEQUENCE [LARGE SCALE GENOMIC DNA]</scope>
    <source>
        <strain evidence="8 9">LZ166</strain>
    </source>
</reference>
<dbReference type="InterPro" id="IPR036852">
    <property type="entry name" value="Peptidase_S8/S53_dom_sf"/>
</dbReference>
<comment type="caution">
    <text evidence="8">The sequence shown here is derived from an EMBL/GenBank/DDBJ whole genome shotgun (WGS) entry which is preliminary data.</text>
</comment>
<keyword evidence="4 5" id="KW-0720">Serine protease</keyword>
<dbReference type="Gene3D" id="3.40.50.200">
    <property type="entry name" value="Peptidase S8/S53 domain"/>
    <property type="match status" value="1"/>
</dbReference>
<sequence>MAGNDNFVIDRRQFILGASAALAAGSFSLIPTSFAEAKSIGGIAVGGRPSAVAAQPSARLRFTERPMPIPPGSLSGGAAKLQELSEEAFSLIRLPEANEQFPGIDGSGMAAAVIDTGVRPTHQMFVLQGDSRIIKERNFSSENGGWADDAWDTHGHGSHVAGLIAGRELVVGGFSSGGVAPGAGLVSVKILDRNGTGDLAALARSLVWLRRWNGANGRTVTAVNLSLGDPGNYVSEADALRRNQIFRTISREIDRMIRQDVVVVCAAGNAYHYYQAEGLAFPAIMRQTVSVGAVFDSDLGPYTHPSGLWSANAAANKIVPYSQRLSLANPGGTAVFAPGTHLISASHLSDTGLSTLQGTSQSAPIVTGAVLRAQQLYKSITNRLPAPADVRSWLVQSMTTLDDGDDSVQNTGKHFPVLDLPQFLRTAEIAARLP</sequence>
<evidence type="ECO:0000313" key="9">
    <source>
        <dbReference type="Proteomes" id="UP001556692"/>
    </source>
</evidence>
<evidence type="ECO:0000259" key="7">
    <source>
        <dbReference type="Pfam" id="PF00082"/>
    </source>
</evidence>
<feature type="domain" description="Peptidase S8/S53" evidence="7">
    <location>
        <begin position="106"/>
        <end position="404"/>
    </location>
</feature>
<dbReference type="PANTHER" id="PTHR43806:SF11">
    <property type="entry name" value="CEREVISIN-RELATED"/>
    <property type="match status" value="1"/>
</dbReference>
<dbReference type="InterPro" id="IPR022398">
    <property type="entry name" value="Peptidase_S8_His-AS"/>
</dbReference>
<accession>A0ABV3SJ52</accession>
<dbReference type="PROSITE" id="PS51318">
    <property type="entry name" value="TAT"/>
    <property type="match status" value="1"/>
</dbReference>
<dbReference type="Pfam" id="PF00082">
    <property type="entry name" value="Peptidase_S8"/>
    <property type="match status" value="1"/>
</dbReference>
<dbReference type="InterPro" id="IPR023827">
    <property type="entry name" value="Peptidase_S8_Asp-AS"/>
</dbReference>
<feature type="active site" description="Charge relay system" evidence="5">
    <location>
        <position position="115"/>
    </location>
</feature>
<feature type="active site" description="Charge relay system" evidence="5">
    <location>
        <position position="156"/>
    </location>
</feature>
<evidence type="ECO:0000313" key="8">
    <source>
        <dbReference type="EMBL" id="MEX0406792.1"/>
    </source>
</evidence>
<dbReference type="InterPro" id="IPR006311">
    <property type="entry name" value="TAT_signal"/>
</dbReference>
<dbReference type="InterPro" id="IPR050131">
    <property type="entry name" value="Peptidase_S8_subtilisin-like"/>
</dbReference>
<dbReference type="PROSITE" id="PS51892">
    <property type="entry name" value="SUBTILASE"/>
    <property type="match status" value="1"/>
</dbReference>
<keyword evidence="9" id="KW-1185">Reference proteome</keyword>
<dbReference type="PRINTS" id="PR00723">
    <property type="entry name" value="SUBTILISIN"/>
</dbReference>
<comment type="similarity">
    <text evidence="1 5 6">Belongs to the peptidase S8 family.</text>
</comment>
<evidence type="ECO:0000256" key="5">
    <source>
        <dbReference type="PROSITE-ProRule" id="PRU01240"/>
    </source>
</evidence>
<evidence type="ECO:0000256" key="4">
    <source>
        <dbReference type="ARBA" id="ARBA00022825"/>
    </source>
</evidence>
<evidence type="ECO:0000256" key="1">
    <source>
        <dbReference type="ARBA" id="ARBA00011073"/>
    </source>
</evidence>
<keyword evidence="3 5" id="KW-0378">Hydrolase</keyword>
<dbReference type="PROSITE" id="PS00136">
    <property type="entry name" value="SUBTILASE_ASP"/>
    <property type="match status" value="1"/>
</dbReference>
<gene>
    <name evidence="8" type="ORF">ABGN05_14080</name>
</gene>
<name>A0ABV3SJ52_9HYPH</name>
<dbReference type="SUPFAM" id="SSF52743">
    <property type="entry name" value="Subtilisin-like"/>
    <property type="match status" value="1"/>
</dbReference>
<protein>
    <submittedName>
        <fullName evidence="8">S8 family serine peptidase</fullName>
    </submittedName>
</protein>
<dbReference type="EMBL" id="JBDPGJ010000003">
    <property type="protein sequence ID" value="MEX0406792.1"/>
    <property type="molecule type" value="Genomic_DNA"/>
</dbReference>
<dbReference type="RefSeq" id="WP_367954673.1">
    <property type="nucleotide sequence ID" value="NZ_JBDPGJ010000003.1"/>
</dbReference>
<organism evidence="8 9">
    <name type="scientific">Aquibium pacificus</name>
    <dbReference type="NCBI Taxonomy" id="3153579"/>
    <lineage>
        <taxon>Bacteria</taxon>
        <taxon>Pseudomonadati</taxon>
        <taxon>Pseudomonadota</taxon>
        <taxon>Alphaproteobacteria</taxon>
        <taxon>Hyphomicrobiales</taxon>
        <taxon>Phyllobacteriaceae</taxon>
        <taxon>Aquibium</taxon>
    </lineage>
</organism>
<evidence type="ECO:0000256" key="2">
    <source>
        <dbReference type="ARBA" id="ARBA00022670"/>
    </source>
</evidence>
<dbReference type="PROSITE" id="PS00137">
    <property type="entry name" value="SUBTILASE_HIS"/>
    <property type="match status" value="1"/>
</dbReference>
<dbReference type="Proteomes" id="UP001556692">
    <property type="component" value="Unassembled WGS sequence"/>
</dbReference>
<dbReference type="InterPro" id="IPR000209">
    <property type="entry name" value="Peptidase_S8/S53_dom"/>
</dbReference>
<keyword evidence="2 5" id="KW-0645">Protease</keyword>
<dbReference type="InterPro" id="IPR015500">
    <property type="entry name" value="Peptidase_S8_subtilisin-rel"/>
</dbReference>
<dbReference type="PROSITE" id="PS00138">
    <property type="entry name" value="SUBTILASE_SER"/>
    <property type="match status" value="1"/>
</dbReference>
<evidence type="ECO:0000256" key="3">
    <source>
        <dbReference type="ARBA" id="ARBA00022801"/>
    </source>
</evidence>
<dbReference type="InterPro" id="IPR023828">
    <property type="entry name" value="Peptidase_S8_Ser-AS"/>
</dbReference>
<dbReference type="PANTHER" id="PTHR43806">
    <property type="entry name" value="PEPTIDASE S8"/>
    <property type="match status" value="1"/>
</dbReference>
<proteinExistence type="inferred from homology"/>
<evidence type="ECO:0000256" key="6">
    <source>
        <dbReference type="RuleBase" id="RU003355"/>
    </source>
</evidence>